<dbReference type="Proteomes" id="UP001188597">
    <property type="component" value="Unassembled WGS sequence"/>
</dbReference>
<proteinExistence type="predicted"/>
<dbReference type="PRINTS" id="PR00404">
    <property type="entry name" value="MADSDOMAIN"/>
</dbReference>
<evidence type="ECO:0000256" key="2">
    <source>
        <dbReference type="ARBA" id="ARBA00023015"/>
    </source>
</evidence>
<dbReference type="InterPro" id="IPR002100">
    <property type="entry name" value="TF_MADSbox"/>
</dbReference>
<keyword evidence="4" id="KW-0804">Transcription</keyword>
<keyword evidence="3" id="KW-0238">DNA-binding</keyword>
<comment type="caution">
    <text evidence="7">The sequence shown here is derived from an EMBL/GenBank/DDBJ whole genome shotgun (WGS) entry which is preliminary data.</text>
</comment>
<comment type="subcellular location">
    <subcellularLocation>
        <location evidence="1">Nucleus</location>
    </subcellularLocation>
</comment>
<evidence type="ECO:0000256" key="5">
    <source>
        <dbReference type="ARBA" id="ARBA00023242"/>
    </source>
</evidence>
<dbReference type="GO" id="GO:0000978">
    <property type="term" value="F:RNA polymerase II cis-regulatory region sequence-specific DNA binding"/>
    <property type="evidence" value="ECO:0007669"/>
    <property type="project" value="TreeGrafter"/>
</dbReference>
<dbReference type="PANTHER" id="PTHR11945:SF776">
    <property type="entry name" value="AGAMOUS-LIKE 50-RELATED"/>
    <property type="match status" value="1"/>
</dbReference>
<evidence type="ECO:0000256" key="1">
    <source>
        <dbReference type="ARBA" id="ARBA00004123"/>
    </source>
</evidence>
<name>A0AA88V6C5_9ASTE</name>
<evidence type="ECO:0000256" key="3">
    <source>
        <dbReference type="ARBA" id="ARBA00023125"/>
    </source>
</evidence>
<dbReference type="SMART" id="SM00432">
    <property type="entry name" value="MADS"/>
    <property type="match status" value="1"/>
</dbReference>
<dbReference type="Gene3D" id="3.40.1810.10">
    <property type="entry name" value="Transcription factor, MADS-box"/>
    <property type="match status" value="1"/>
</dbReference>
<evidence type="ECO:0000259" key="6">
    <source>
        <dbReference type="PROSITE" id="PS50066"/>
    </source>
</evidence>
<dbReference type="GO" id="GO:0046983">
    <property type="term" value="F:protein dimerization activity"/>
    <property type="evidence" value="ECO:0007669"/>
    <property type="project" value="InterPro"/>
</dbReference>
<keyword evidence="2" id="KW-0805">Transcription regulation</keyword>
<evidence type="ECO:0000313" key="7">
    <source>
        <dbReference type="EMBL" id="KAK3002644.1"/>
    </source>
</evidence>
<dbReference type="GO" id="GO:0000981">
    <property type="term" value="F:DNA-binding transcription factor activity, RNA polymerase II-specific"/>
    <property type="evidence" value="ECO:0007669"/>
    <property type="project" value="TreeGrafter"/>
</dbReference>
<dbReference type="EMBL" id="JAVXUP010002555">
    <property type="protein sequence ID" value="KAK3002644.1"/>
    <property type="molecule type" value="Genomic_DNA"/>
</dbReference>
<dbReference type="SUPFAM" id="SSF55455">
    <property type="entry name" value="SRF-like"/>
    <property type="match status" value="1"/>
</dbReference>
<protein>
    <recommendedName>
        <fullName evidence="6">MADS-box domain-containing protein</fullName>
    </recommendedName>
</protein>
<reference evidence="7" key="1">
    <citation type="submission" date="2022-12" db="EMBL/GenBank/DDBJ databases">
        <title>Draft genome assemblies for two species of Escallonia (Escalloniales).</title>
        <authorList>
            <person name="Chanderbali A."/>
            <person name="Dervinis C."/>
            <person name="Anghel I."/>
            <person name="Soltis D."/>
            <person name="Soltis P."/>
            <person name="Zapata F."/>
        </authorList>
    </citation>
    <scope>NUCLEOTIDE SEQUENCE</scope>
    <source>
        <strain evidence="7">UCBG64.0493</strain>
        <tissue evidence="7">Leaf</tissue>
    </source>
</reference>
<evidence type="ECO:0000313" key="8">
    <source>
        <dbReference type="Proteomes" id="UP001188597"/>
    </source>
</evidence>
<organism evidence="7 8">
    <name type="scientific">Escallonia herrerae</name>
    <dbReference type="NCBI Taxonomy" id="1293975"/>
    <lineage>
        <taxon>Eukaryota</taxon>
        <taxon>Viridiplantae</taxon>
        <taxon>Streptophyta</taxon>
        <taxon>Embryophyta</taxon>
        <taxon>Tracheophyta</taxon>
        <taxon>Spermatophyta</taxon>
        <taxon>Magnoliopsida</taxon>
        <taxon>eudicotyledons</taxon>
        <taxon>Gunneridae</taxon>
        <taxon>Pentapetalae</taxon>
        <taxon>asterids</taxon>
        <taxon>campanulids</taxon>
        <taxon>Escalloniales</taxon>
        <taxon>Escalloniaceae</taxon>
        <taxon>Escallonia</taxon>
    </lineage>
</organism>
<keyword evidence="5" id="KW-0539">Nucleus</keyword>
<dbReference type="InterPro" id="IPR036879">
    <property type="entry name" value="TF_MADSbox_sf"/>
</dbReference>
<dbReference type="PROSITE" id="PS50066">
    <property type="entry name" value="MADS_BOX_2"/>
    <property type="match status" value="1"/>
</dbReference>
<accession>A0AA88V6C5</accession>
<dbReference type="AlphaFoldDB" id="A0AA88V6C5"/>
<sequence>MKRFSTKNARQASFSKRRASLFKKASELCTLTGAEVAIILFSPGGKAFAFGHPSVDTITNRFSNRYPMPHSDNQDSRGANLSALNQRLNYLHEQLVTEEKRGEELKQMQMERQRKFWFDAPIEELNLDQLMKLQVLWEGLQKKVVDMQVARRLAGGSISAPLSSTNYAGAIDLNVATTAEMDAGVHP</sequence>
<dbReference type="PANTHER" id="PTHR11945">
    <property type="entry name" value="MADS BOX PROTEIN"/>
    <property type="match status" value="1"/>
</dbReference>
<keyword evidence="8" id="KW-1185">Reference proteome</keyword>
<dbReference type="Pfam" id="PF00319">
    <property type="entry name" value="SRF-TF"/>
    <property type="match status" value="1"/>
</dbReference>
<dbReference type="GO" id="GO:0005634">
    <property type="term" value="C:nucleus"/>
    <property type="evidence" value="ECO:0007669"/>
    <property type="project" value="UniProtKB-SubCell"/>
</dbReference>
<gene>
    <name evidence="7" type="ORF">RJ639_018587</name>
</gene>
<feature type="domain" description="MADS-box" evidence="6">
    <location>
        <begin position="1"/>
        <end position="54"/>
    </location>
</feature>
<dbReference type="FunFam" id="3.40.1810.10:FF:000006">
    <property type="entry name" value="Agamous-like MADS-box protein AGL62"/>
    <property type="match status" value="1"/>
</dbReference>
<evidence type="ECO:0000256" key="4">
    <source>
        <dbReference type="ARBA" id="ARBA00023163"/>
    </source>
</evidence>